<organism evidence="5 6">
    <name type="scientific">Fusarium poae</name>
    <dbReference type="NCBI Taxonomy" id="36050"/>
    <lineage>
        <taxon>Eukaryota</taxon>
        <taxon>Fungi</taxon>
        <taxon>Dikarya</taxon>
        <taxon>Ascomycota</taxon>
        <taxon>Pezizomycotina</taxon>
        <taxon>Sordariomycetes</taxon>
        <taxon>Hypocreomycetidae</taxon>
        <taxon>Hypocreales</taxon>
        <taxon>Nectriaceae</taxon>
        <taxon>Fusarium</taxon>
    </lineage>
</organism>
<accession>A0A1B8AK11</accession>
<keyword evidence="6" id="KW-1185">Reference proteome</keyword>
<dbReference type="InterPro" id="IPR019826">
    <property type="entry name" value="Carboxylesterase_B_AS"/>
</dbReference>
<proteinExistence type="inferred from homology"/>
<dbReference type="InterPro" id="IPR029058">
    <property type="entry name" value="AB_hydrolase_fold"/>
</dbReference>
<dbReference type="Gene3D" id="3.40.50.1820">
    <property type="entry name" value="alpha/beta hydrolase"/>
    <property type="match status" value="1"/>
</dbReference>
<dbReference type="EMBL" id="LYXU01000003">
    <property type="protein sequence ID" value="OBS20624.1"/>
    <property type="molecule type" value="Genomic_DNA"/>
</dbReference>
<name>A0A1B8AK11_FUSPO</name>
<dbReference type="PANTHER" id="PTHR43142">
    <property type="entry name" value="CARBOXYLIC ESTER HYDROLASE"/>
    <property type="match status" value="1"/>
</dbReference>
<dbReference type="EC" id="3.1.1.-" evidence="3"/>
<dbReference type="GO" id="GO:0016787">
    <property type="term" value="F:hydrolase activity"/>
    <property type="evidence" value="ECO:0007669"/>
    <property type="project" value="UniProtKB-KW"/>
</dbReference>
<comment type="similarity">
    <text evidence="1 3">Belongs to the type-B carboxylesterase/lipase family.</text>
</comment>
<protein>
    <recommendedName>
        <fullName evidence="3">Carboxylic ester hydrolase</fullName>
        <ecNumber evidence="3">3.1.1.-</ecNumber>
    </recommendedName>
</protein>
<dbReference type="SUPFAM" id="SSF53474">
    <property type="entry name" value="alpha/beta-Hydrolases"/>
    <property type="match status" value="1"/>
</dbReference>
<evidence type="ECO:0000313" key="5">
    <source>
        <dbReference type="EMBL" id="OBS20624.1"/>
    </source>
</evidence>
<evidence type="ECO:0000256" key="2">
    <source>
        <dbReference type="ARBA" id="ARBA00022801"/>
    </source>
</evidence>
<sequence length="504" mass="55992">MQTMSPAIIHHDSLKATLHGLPRNGSVWQFRGLQYASISKRFALPQPPSPLSGDVDCTCYGPRCPQNLVDSKHLLRIPVEEHIAEHPEDEFSCLNLDIAMPAPHAMTPFKKTALPVMVWIHGGSQAVTFGDSASKLCDPSQLVARSVHVGKPVLVVNINYRLNMFAFGDETSAVNLALKDQRHALEYIKLHIAGFGGDPGNVTLAGESAGAVYTHAHMIAKIPVRQCILQSGTLHLSPPQPRATAIALIRKMSTTLLTAGNWTLRTAPVNRILEAQAALGLASFYLQMETDLKGWNESVGNVDRVLIGDNEFEAILWKIGIEETHPSLLCNAFDLVGQDERVSRLKTMYGLLPDRPSSCKTGALDFLNDMRFTLPVRTFMDRRRRAQQAVFGYLMDQPNPWQRSSRAHHGVDLIYLFNGFDFTFDQSAQRVAEAMQLKWIEFICGEDPWKPGEFFAFGPFGESKEVDVADRRRYRHLDIAIALGQDKAEAIVRNLATGKSSLLN</sequence>
<evidence type="ECO:0000313" key="6">
    <source>
        <dbReference type="Proteomes" id="UP000091967"/>
    </source>
</evidence>
<dbReference type="Proteomes" id="UP000091967">
    <property type="component" value="Unassembled WGS sequence"/>
</dbReference>
<dbReference type="InterPro" id="IPR002018">
    <property type="entry name" value="CarbesteraseB"/>
</dbReference>
<evidence type="ECO:0000256" key="1">
    <source>
        <dbReference type="ARBA" id="ARBA00005964"/>
    </source>
</evidence>
<evidence type="ECO:0000259" key="4">
    <source>
        <dbReference type="Pfam" id="PF00135"/>
    </source>
</evidence>
<comment type="caution">
    <text evidence="5">The sequence shown here is derived from an EMBL/GenBank/DDBJ whole genome shotgun (WGS) entry which is preliminary data.</text>
</comment>
<feature type="domain" description="Carboxylesterase type B" evidence="4">
    <location>
        <begin position="25"/>
        <end position="450"/>
    </location>
</feature>
<evidence type="ECO:0000256" key="3">
    <source>
        <dbReference type="RuleBase" id="RU361235"/>
    </source>
</evidence>
<gene>
    <name evidence="5" type="ORF">FPOA_06972</name>
</gene>
<dbReference type="AlphaFoldDB" id="A0A1B8AK11"/>
<reference evidence="5 6" key="1">
    <citation type="submission" date="2016-06" db="EMBL/GenBank/DDBJ databases">
        <title>Living apart together: crosstalk between the core and supernumerary genomes in a fungal plant pathogen.</title>
        <authorList>
            <person name="Vanheule A."/>
            <person name="Audenaert K."/>
            <person name="Warris S."/>
            <person name="Van De Geest H."/>
            <person name="Schijlen E."/>
            <person name="Hofte M."/>
            <person name="De Saeger S."/>
            <person name="Haesaert G."/>
            <person name="Waalwijk C."/>
            <person name="Van Der Lee T."/>
        </authorList>
    </citation>
    <scope>NUCLEOTIDE SEQUENCE [LARGE SCALE GENOMIC DNA]</scope>
    <source>
        <strain evidence="5 6">2516</strain>
    </source>
</reference>
<dbReference type="OMA" id="NTRCING"/>
<dbReference type="Pfam" id="PF00135">
    <property type="entry name" value="COesterase"/>
    <property type="match status" value="1"/>
</dbReference>
<dbReference type="PANTHER" id="PTHR43142:SF5">
    <property type="entry name" value="CARBOXYLIC ESTER HYDROLASE"/>
    <property type="match status" value="1"/>
</dbReference>
<keyword evidence="2 3" id="KW-0378">Hydrolase</keyword>
<dbReference type="PROSITE" id="PS00122">
    <property type="entry name" value="CARBOXYLESTERASE_B_1"/>
    <property type="match status" value="1"/>
</dbReference>
<dbReference type="STRING" id="36050.A0A1B8AK11"/>